<feature type="region of interest" description="Disordered" evidence="1">
    <location>
        <begin position="650"/>
        <end position="740"/>
    </location>
</feature>
<protein>
    <submittedName>
        <fullName evidence="2">Uncharacterized protein</fullName>
    </submittedName>
</protein>
<proteinExistence type="predicted"/>
<dbReference type="AlphaFoldDB" id="A0A7H9HNH4"/>
<feature type="compositionally biased region" description="Polar residues" evidence="1">
    <location>
        <begin position="89"/>
        <end position="100"/>
    </location>
</feature>
<feature type="compositionally biased region" description="Polar residues" evidence="1">
    <location>
        <begin position="685"/>
        <end position="706"/>
    </location>
</feature>
<feature type="region of interest" description="Disordered" evidence="1">
    <location>
        <begin position="86"/>
        <end position="133"/>
    </location>
</feature>
<name>A0A7H9HNH4_9SACH</name>
<organism evidence="2 3">
    <name type="scientific">Torulaspora globosa</name>
    <dbReference type="NCBI Taxonomy" id="48254"/>
    <lineage>
        <taxon>Eukaryota</taxon>
        <taxon>Fungi</taxon>
        <taxon>Dikarya</taxon>
        <taxon>Ascomycota</taxon>
        <taxon>Saccharomycotina</taxon>
        <taxon>Saccharomycetes</taxon>
        <taxon>Saccharomycetales</taxon>
        <taxon>Saccharomycetaceae</taxon>
        <taxon>Torulaspora</taxon>
    </lineage>
</organism>
<dbReference type="Proteomes" id="UP000510647">
    <property type="component" value="Chromosome 1"/>
</dbReference>
<sequence length="740" mass="84259">MTTKYVKHVSFDDLVPTLIDDQVEILKHSQKHVGFNNKFLHIPPQYNPLYQGEYGQVKKKQDLFTQDRSGERRRSDEHEKLEKMLQFMSPHQTIRPSFSSPDVVERSGSSSPLAHNRTNHPRLPPPPKVPSLKQCAKRADEPETACDCDIYDMDFATEKKLTKETEKNTQSNSGSRHGYTQAAFANLNELEDRVGSKLKPTAKEANNGRKKSFVGMTDEELTALEKFYQSQSRSTASPTIDCYDFKEQDPFFIGKFDKKGSSQVVDPLAAIYPSRPVVDHRAISITIQHPTYDQYVQDINTKTRSRKPEESLAAIRSVSCYISGRRYTWSSVDWYVENCAQDGDHLIIVTSIPFFEREIESSDYALNRRYFTESQGSEYGNFDEIDRGLRRVSTSSSEASKATTLGQVSKGFRIKAVRDEARQKCVNILNYYASRLQGIVMKITVEMIKCDSPEYAITKAAALYRPEIQIVSTVSTNLQIKFRNGRVKLPFFVMQHYPMSTAVVPYEFIDPRLLGESPTDTTDANKEQEQIPRGDDRLVLIDNLILKSLRNPFAADVTTTKKYEEDNDSLVESVNEYFPIPPEQKRKYELFERMGYIRCLPTRQASYMKNSDPAINEMTTPFSTASNSRRSSRIQYDDGMYKVKSLIIDSDSSDDENDQKRHSSSIRKIRSVGAPVKPGYISPALSPTTSVKKPLFNNTIHPTGTKSPEHASPASESKNKNKKGREKKKTIGSFFRKVFK</sequence>
<accession>A0A7H9HNH4</accession>
<reference evidence="2 3" key="1">
    <citation type="submission" date="2020-06" db="EMBL/GenBank/DDBJ databases">
        <title>The yeast mating-type switching endonuclease HO is a domesticated member of an unorthodox homing genetic element family.</title>
        <authorList>
            <person name="Coughlan A.Y."/>
            <person name="Lombardi L."/>
            <person name="Braun-Galleani S."/>
            <person name="Martos A.R."/>
            <person name="Galeote V."/>
            <person name="Bigey F."/>
            <person name="Dequin S."/>
            <person name="Byrne K.P."/>
            <person name="Wolfe K.H."/>
        </authorList>
    </citation>
    <scope>NUCLEOTIDE SEQUENCE [LARGE SCALE GENOMIC DNA]</scope>
    <source>
        <strain evidence="2 3">CBS2947</strain>
    </source>
</reference>
<evidence type="ECO:0000256" key="1">
    <source>
        <dbReference type="SAM" id="MobiDB-lite"/>
    </source>
</evidence>
<dbReference type="EMBL" id="CP059267">
    <property type="protein sequence ID" value="QLQ77862.1"/>
    <property type="molecule type" value="Genomic_DNA"/>
</dbReference>
<dbReference type="OrthoDB" id="4068467at2759"/>
<feature type="compositionally biased region" description="Basic residues" evidence="1">
    <location>
        <begin position="720"/>
        <end position="730"/>
    </location>
</feature>
<evidence type="ECO:0000313" key="2">
    <source>
        <dbReference type="EMBL" id="QLQ77862.1"/>
    </source>
</evidence>
<evidence type="ECO:0000313" key="3">
    <source>
        <dbReference type="Proteomes" id="UP000510647"/>
    </source>
</evidence>
<keyword evidence="3" id="KW-1185">Reference proteome</keyword>
<gene>
    <name evidence="2" type="ORF">HG537_0A01090</name>
</gene>